<protein>
    <submittedName>
        <fullName evidence="1">Uncharacterized protein</fullName>
    </submittedName>
</protein>
<proteinExistence type="predicted"/>
<keyword evidence="2" id="KW-1185">Reference proteome</keyword>
<dbReference type="Proteomes" id="UP000054144">
    <property type="component" value="Unassembled WGS sequence"/>
</dbReference>
<reference evidence="1 2" key="1">
    <citation type="journal article" date="2015" name="Fungal Genet. Biol.">
        <title>Evolution of novel wood decay mechanisms in Agaricales revealed by the genome sequences of Fistulina hepatica and Cylindrobasidium torrendii.</title>
        <authorList>
            <person name="Floudas D."/>
            <person name="Held B.W."/>
            <person name="Riley R."/>
            <person name="Nagy L.G."/>
            <person name="Koehler G."/>
            <person name="Ransdell A.S."/>
            <person name="Younus H."/>
            <person name="Chow J."/>
            <person name="Chiniquy J."/>
            <person name="Lipzen A."/>
            <person name="Tritt A."/>
            <person name="Sun H."/>
            <person name="Haridas S."/>
            <person name="LaButti K."/>
            <person name="Ohm R.A."/>
            <person name="Kues U."/>
            <person name="Blanchette R.A."/>
            <person name="Grigoriev I.V."/>
            <person name="Minto R.E."/>
            <person name="Hibbett D.S."/>
        </authorList>
    </citation>
    <scope>NUCLEOTIDE SEQUENCE [LARGE SCALE GENOMIC DNA]</scope>
    <source>
        <strain evidence="1 2">ATCC 64428</strain>
    </source>
</reference>
<name>A0A0D7A7W7_9AGAR</name>
<accession>A0A0D7A7W7</accession>
<evidence type="ECO:0000313" key="2">
    <source>
        <dbReference type="Proteomes" id="UP000054144"/>
    </source>
</evidence>
<gene>
    <name evidence="1" type="ORF">FISHEDRAFT_75257</name>
</gene>
<dbReference type="AlphaFoldDB" id="A0A0D7A7W7"/>
<organism evidence="1 2">
    <name type="scientific">Fistulina hepatica ATCC 64428</name>
    <dbReference type="NCBI Taxonomy" id="1128425"/>
    <lineage>
        <taxon>Eukaryota</taxon>
        <taxon>Fungi</taxon>
        <taxon>Dikarya</taxon>
        <taxon>Basidiomycota</taxon>
        <taxon>Agaricomycotina</taxon>
        <taxon>Agaricomycetes</taxon>
        <taxon>Agaricomycetidae</taxon>
        <taxon>Agaricales</taxon>
        <taxon>Fistulinaceae</taxon>
        <taxon>Fistulina</taxon>
    </lineage>
</organism>
<dbReference type="EMBL" id="KN882022">
    <property type="protein sequence ID" value="KIY46820.1"/>
    <property type="molecule type" value="Genomic_DNA"/>
</dbReference>
<sequence>MPKEFNFTDLCKDLQEQVRSTEKAVGVATRLVHFSSTSPNFHPFSLRRKTYPVVQELSNVIAEMVGNIYSTVDIVFVAISSIANAIYFRKNGKIESTPFESATSQVLSTLPSQCKATLDMLPRVHQALKAAEVRLLEILSFPFGVPLSLVRVASKLVLSPHVSLRVETLGHLPLLLPSIGISLDSMARTMHQLCTLVLAVFSALDIPCLREQEHSPDYLAIYVRNRFSYMAYASNNVFIESSVSYSYRIIADCVV</sequence>
<evidence type="ECO:0000313" key="1">
    <source>
        <dbReference type="EMBL" id="KIY46820.1"/>
    </source>
</evidence>